<feature type="non-terminal residue" evidence="2">
    <location>
        <position position="42"/>
    </location>
</feature>
<name>A0A699SLI9_TANCI</name>
<feature type="transmembrane region" description="Helical" evidence="1">
    <location>
        <begin position="6"/>
        <end position="23"/>
    </location>
</feature>
<protein>
    <submittedName>
        <fullName evidence="2">Chloride channel protein CLC-d</fullName>
    </submittedName>
</protein>
<comment type="caution">
    <text evidence="2">The sequence shown here is derived from an EMBL/GenBank/DDBJ whole genome shotgun (WGS) entry which is preliminary data.</text>
</comment>
<evidence type="ECO:0000256" key="1">
    <source>
        <dbReference type="SAM" id="Phobius"/>
    </source>
</evidence>
<keyword evidence="1" id="KW-0472">Membrane</keyword>
<accession>A0A699SLI9</accession>
<evidence type="ECO:0000313" key="2">
    <source>
        <dbReference type="EMBL" id="GFC98279.1"/>
    </source>
</evidence>
<organism evidence="2">
    <name type="scientific">Tanacetum cinerariifolium</name>
    <name type="common">Dalmatian daisy</name>
    <name type="synonym">Chrysanthemum cinerariifolium</name>
    <dbReference type="NCBI Taxonomy" id="118510"/>
    <lineage>
        <taxon>Eukaryota</taxon>
        <taxon>Viridiplantae</taxon>
        <taxon>Streptophyta</taxon>
        <taxon>Embryophyta</taxon>
        <taxon>Tracheophyta</taxon>
        <taxon>Spermatophyta</taxon>
        <taxon>Magnoliopsida</taxon>
        <taxon>eudicotyledons</taxon>
        <taxon>Gunneridae</taxon>
        <taxon>Pentapetalae</taxon>
        <taxon>asterids</taxon>
        <taxon>campanulids</taxon>
        <taxon>Asterales</taxon>
        <taxon>Asteraceae</taxon>
        <taxon>Asteroideae</taxon>
        <taxon>Anthemideae</taxon>
        <taxon>Anthemidinae</taxon>
        <taxon>Tanacetum</taxon>
    </lineage>
</organism>
<sequence length="42" mass="4793">MAIIGVIGGLLGALFNQLTLYITHWRRNYLHKKGNRVKIIEA</sequence>
<proteinExistence type="predicted"/>
<dbReference type="EMBL" id="BKCJ011171207">
    <property type="protein sequence ID" value="GFC98279.1"/>
    <property type="molecule type" value="Genomic_DNA"/>
</dbReference>
<keyword evidence="1" id="KW-1133">Transmembrane helix</keyword>
<dbReference type="AlphaFoldDB" id="A0A699SLI9"/>
<dbReference type="Gene3D" id="1.10.3080.10">
    <property type="entry name" value="Clc chloride channel"/>
    <property type="match status" value="1"/>
</dbReference>
<gene>
    <name evidence="2" type="ORF">Tci_870249</name>
</gene>
<dbReference type="SUPFAM" id="SSF81340">
    <property type="entry name" value="Clc chloride channel"/>
    <property type="match status" value="1"/>
</dbReference>
<reference evidence="2" key="1">
    <citation type="journal article" date="2019" name="Sci. Rep.">
        <title>Draft genome of Tanacetum cinerariifolium, the natural source of mosquito coil.</title>
        <authorList>
            <person name="Yamashiro T."/>
            <person name="Shiraishi A."/>
            <person name="Satake H."/>
            <person name="Nakayama K."/>
        </authorList>
    </citation>
    <scope>NUCLEOTIDE SEQUENCE</scope>
</reference>
<keyword evidence="1" id="KW-0812">Transmembrane</keyword>
<dbReference type="InterPro" id="IPR014743">
    <property type="entry name" value="Cl-channel_core"/>
</dbReference>